<reference evidence="1 2" key="1">
    <citation type="submission" date="2023-01" db="EMBL/GenBank/DDBJ databases">
        <title>Novel diversity within Roseofilum (Cyanobacteria; Desertifilaceae) from marine benthic mats with descriptions of four novel species.</title>
        <authorList>
            <person name="Wang Y."/>
            <person name="Berthold D.E."/>
            <person name="Hu J."/>
            <person name="Lefler F.W."/>
            <person name="Laughinghouse H.D. IV."/>
        </authorList>
    </citation>
    <scope>NUCLEOTIDE SEQUENCE [LARGE SCALE GENOMIC DNA]</scope>
    <source>
        <strain evidence="1 2">BLCC-M91</strain>
    </source>
</reference>
<gene>
    <name evidence="1" type="ORF">PJF56_10460</name>
</gene>
<name>A0ABT7BKJ7_9CYAN</name>
<proteinExistence type="predicted"/>
<dbReference type="RefSeq" id="WP_283762597.1">
    <property type="nucleotide sequence ID" value="NZ_JAQPOK010000081.1"/>
</dbReference>
<dbReference type="Proteomes" id="UP001231370">
    <property type="component" value="Unassembled WGS sequence"/>
</dbReference>
<sequence length="51" mass="5861">MGPIAAAIAQTTERKGYLDQRTALFHMLHLTISHLSNWYISTFSLRIFPLQ</sequence>
<dbReference type="EMBL" id="JAQPOK010000081">
    <property type="protein sequence ID" value="MDJ1179287.1"/>
    <property type="molecule type" value="Genomic_DNA"/>
</dbReference>
<evidence type="ECO:0000313" key="2">
    <source>
        <dbReference type="Proteomes" id="UP001231370"/>
    </source>
</evidence>
<organism evidence="1 2">
    <name type="scientific">Roseofilum halophilum BLCC-M91</name>
    <dbReference type="NCBI Taxonomy" id="3022259"/>
    <lineage>
        <taxon>Bacteria</taxon>
        <taxon>Bacillati</taxon>
        <taxon>Cyanobacteriota</taxon>
        <taxon>Cyanophyceae</taxon>
        <taxon>Desertifilales</taxon>
        <taxon>Desertifilaceae</taxon>
        <taxon>Roseofilum</taxon>
        <taxon>Roseofilum halophilum</taxon>
    </lineage>
</organism>
<evidence type="ECO:0000313" key="1">
    <source>
        <dbReference type="EMBL" id="MDJ1179287.1"/>
    </source>
</evidence>
<keyword evidence="2" id="KW-1185">Reference proteome</keyword>
<comment type="caution">
    <text evidence="1">The sequence shown here is derived from an EMBL/GenBank/DDBJ whole genome shotgun (WGS) entry which is preliminary data.</text>
</comment>
<protein>
    <submittedName>
        <fullName evidence="1">Uncharacterized protein</fullName>
    </submittedName>
</protein>
<accession>A0ABT7BKJ7</accession>